<dbReference type="InterPro" id="IPR027417">
    <property type="entry name" value="P-loop_NTPase"/>
</dbReference>
<evidence type="ECO:0000256" key="1">
    <source>
        <dbReference type="ARBA" id="ARBA00005417"/>
    </source>
</evidence>
<evidence type="ECO:0000256" key="2">
    <source>
        <dbReference type="ARBA" id="ARBA00022448"/>
    </source>
</evidence>
<dbReference type="InterPro" id="IPR052156">
    <property type="entry name" value="BCAA_Transport_ATP-bd_LivF"/>
</dbReference>
<dbReference type="PROSITE" id="PS50893">
    <property type="entry name" value="ABC_TRANSPORTER_2"/>
    <property type="match status" value="1"/>
</dbReference>
<dbReference type="SMART" id="SM00382">
    <property type="entry name" value="AAA"/>
    <property type="match status" value="1"/>
</dbReference>
<keyword evidence="4 7" id="KW-0067">ATP-binding</keyword>
<dbReference type="PANTHER" id="PTHR43820:SF4">
    <property type="entry name" value="HIGH-AFFINITY BRANCHED-CHAIN AMINO ACID TRANSPORT ATP-BINDING PROTEIN LIVF"/>
    <property type="match status" value="1"/>
</dbReference>
<keyword evidence="2" id="KW-0813">Transport</keyword>
<dbReference type="PROSITE" id="PS00211">
    <property type="entry name" value="ABC_TRANSPORTER_1"/>
    <property type="match status" value="1"/>
</dbReference>
<keyword evidence="5" id="KW-0029">Amino-acid transport</keyword>
<evidence type="ECO:0000259" key="6">
    <source>
        <dbReference type="PROSITE" id="PS50893"/>
    </source>
</evidence>
<dbReference type="Pfam" id="PF00005">
    <property type="entry name" value="ABC_tran"/>
    <property type="match status" value="1"/>
</dbReference>
<reference evidence="7 8" key="1">
    <citation type="submission" date="2022-06" db="EMBL/GenBank/DDBJ databases">
        <title>Paraconexibacter antarcticus.</title>
        <authorList>
            <person name="Kim C.S."/>
        </authorList>
    </citation>
    <scope>NUCLEOTIDE SEQUENCE [LARGE SCALE GENOMIC DNA]</scope>
    <source>
        <strain evidence="7 8">02-257</strain>
    </source>
</reference>
<dbReference type="InterPro" id="IPR017871">
    <property type="entry name" value="ABC_transporter-like_CS"/>
</dbReference>
<keyword evidence="3" id="KW-0547">Nucleotide-binding</keyword>
<dbReference type="RefSeq" id="WP_254572725.1">
    <property type="nucleotide sequence ID" value="NZ_CP098502.1"/>
</dbReference>
<dbReference type="EMBL" id="CP098502">
    <property type="protein sequence ID" value="UTI66047.1"/>
    <property type="molecule type" value="Genomic_DNA"/>
</dbReference>
<evidence type="ECO:0000313" key="8">
    <source>
        <dbReference type="Proteomes" id="UP001056035"/>
    </source>
</evidence>
<evidence type="ECO:0000256" key="5">
    <source>
        <dbReference type="ARBA" id="ARBA00022970"/>
    </source>
</evidence>
<dbReference type="GO" id="GO:0005524">
    <property type="term" value="F:ATP binding"/>
    <property type="evidence" value="ECO:0007669"/>
    <property type="project" value="UniProtKB-KW"/>
</dbReference>
<evidence type="ECO:0000256" key="4">
    <source>
        <dbReference type="ARBA" id="ARBA00022840"/>
    </source>
</evidence>
<accession>A0ABY5DYU9</accession>
<protein>
    <submittedName>
        <fullName evidence="7">ABC transporter ATP-binding protein</fullName>
    </submittedName>
</protein>
<dbReference type="CDD" id="cd03224">
    <property type="entry name" value="ABC_TM1139_LivF_branched"/>
    <property type="match status" value="1"/>
</dbReference>
<keyword evidence="8" id="KW-1185">Reference proteome</keyword>
<dbReference type="InterPro" id="IPR003439">
    <property type="entry name" value="ABC_transporter-like_ATP-bd"/>
</dbReference>
<dbReference type="SUPFAM" id="SSF52540">
    <property type="entry name" value="P-loop containing nucleoside triphosphate hydrolases"/>
    <property type="match status" value="1"/>
</dbReference>
<proteinExistence type="inferred from homology"/>
<evidence type="ECO:0000313" key="7">
    <source>
        <dbReference type="EMBL" id="UTI66047.1"/>
    </source>
</evidence>
<comment type="similarity">
    <text evidence="1">Belongs to the ABC transporter superfamily.</text>
</comment>
<dbReference type="Gene3D" id="3.40.50.300">
    <property type="entry name" value="P-loop containing nucleotide triphosphate hydrolases"/>
    <property type="match status" value="1"/>
</dbReference>
<feature type="domain" description="ABC transporter" evidence="6">
    <location>
        <begin position="8"/>
        <end position="246"/>
    </location>
</feature>
<organism evidence="7 8">
    <name type="scientific">Paraconexibacter antarcticus</name>
    <dbReference type="NCBI Taxonomy" id="2949664"/>
    <lineage>
        <taxon>Bacteria</taxon>
        <taxon>Bacillati</taxon>
        <taxon>Actinomycetota</taxon>
        <taxon>Thermoleophilia</taxon>
        <taxon>Solirubrobacterales</taxon>
        <taxon>Paraconexibacteraceae</taxon>
        <taxon>Paraconexibacter</taxon>
    </lineage>
</organism>
<gene>
    <name evidence="7" type="ORF">NBH00_07535</name>
</gene>
<evidence type="ECO:0000256" key="3">
    <source>
        <dbReference type="ARBA" id="ARBA00022741"/>
    </source>
</evidence>
<dbReference type="PANTHER" id="PTHR43820">
    <property type="entry name" value="HIGH-AFFINITY BRANCHED-CHAIN AMINO ACID TRANSPORT ATP-BINDING PROTEIN LIVF"/>
    <property type="match status" value="1"/>
</dbReference>
<name>A0ABY5DYU9_9ACTN</name>
<sequence length="259" mass="26707">MGGGPNVLEVDGLVVTYGRSVLALSGVSLNVPRGGAVALLGANGAGKTTLLRAVTGLLPLYDAEVRGGTIRFDDRPVIGRDASALVRAGIAQSLEGRRIFPELTVEENLRVGAFAVRDRAAIPARQAELLELFPRLGERLRQPGGLLSGGEQQMLAIARALMAGPELLVLDEPSLGLAPLVVAEIGAALRTVTDRGTAVLLVDQGTALALGVTHDAHLLEHGRIVASGPTTTLLADDRVREAYLGTRAGADVVAAEAGA</sequence>
<dbReference type="Proteomes" id="UP001056035">
    <property type="component" value="Chromosome"/>
</dbReference>
<dbReference type="InterPro" id="IPR003593">
    <property type="entry name" value="AAA+_ATPase"/>
</dbReference>